<feature type="chain" id="PRO_5004167971" evidence="1">
    <location>
        <begin position="20"/>
        <end position="328"/>
    </location>
</feature>
<dbReference type="Pfam" id="PF16868">
    <property type="entry name" value="NMT1_3"/>
    <property type="match status" value="1"/>
</dbReference>
<accession>Q0AAA9</accession>
<dbReference type="AlphaFoldDB" id="Q0AAA9"/>
<evidence type="ECO:0000313" key="3">
    <source>
        <dbReference type="Proteomes" id="UP000001962"/>
    </source>
</evidence>
<dbReference type="HOGENOM" id="CLU_033215_4_1_6"/>
<sequence>MLNSTRNVFVSLCAGAALAAGGAAIADDRGDWPRSITVGTASQGGTYFIYGSGWANMVGEALDINAGAEVTGGPVQNATLVQTGDHQFGMVTMGPALAAWEGESELAPGLEHKDIRAVFPMYQTAFQVIALSGSGIESVADLDGKTVGIGPAGGTADMYWPQFFEQLGLDVRTRNGGASDQVGQLQDGLIDAFAFAAGIPISAFSQAEAQADVNIFSIAEADQEAILEAFPELVGSSVPGDAYQSLDADIPAISIWNFAITHKDMPESLVYGVTKTVMENNDEMVQIHGASKETLPENWEVNDWLPFHPGAVRWFEENGFDIPDDLRG</sequence>
<reference evidence="3" key="1">
    <citation type="submission" date="2006-08" db="EMBL/GenBank/DDBJ databases">
        <title>Complete sequence of Alkalilimnicola ehrilichei MLHE-1.</title>
        <authorList>
            <person name="Copeland A."/>
            <person name="Lucas S."/>
            <person name="Lapidus A."/>
            <person name="Barry K."/>
            <person name="Detter J.C."/>
            <person name="Glavina del Rio T."/>
            <person name="Hammon N."/>
            <person name="Israni S."/>
            <person name="Dalin E."/>
            <person name="Tice H."/>
            <person name="Pitluck S."/>
            <person name="Sims D."/>
            <person name="Brettin T."/>
            <person name="Bruce D."/>
            <person name="Han C."/>
            <person name="Tapia R."/>
            <person name="Gilna P."/>
            <person name="Schmutz J."/>
            <person name="Larimer F."/>
            <person name="Land M."/>
            <person name="Hauser L."/>
            <person name="Kyrpides N."/>
            <person name="Mikhailova N."/>
            <person name="Oremland R.S."/>
            <person name="Hoeft S.E."/>
            <person name="Switzer-Blum J."/>
            <person name="Kulp T."/>
            <person name="King G."/>
            <person name="Tabita R."/>
            <person name="Witte B."/>
            <person name="Santini J.M."/>
            <person name="Basu P."/>
            <person name="Hollibaugh J.T."/>
            <person name="Xie G."/>
            <person name="Stolz J.F."/>
            <person name="Richardson P."/>
        </authorList>
    </citation>
    <scope>NUCLEOTIDE SEQUENCE [LARGE SCALE GENOMIC DNA]</scope>
    <source>
        <strain evidence="3">ATCC BAA-1101 / DSM 17681 / MLHE-1</strain>
    </source>
</reference>
<organism evidence="2 3">
    <name type="scientific">Alkalilimnicola ehrlichii (strain ATCC BAA-1101 / DSM 17681 / MLHE-1)</name>
    <dbReference type="NCBI Taxonomy" id="187272"/>
    <lineage>
        <taxon>Bacteria</taxon>
        <taxon>Pseudomonadati</taxon>
        <taxon>Pseudomonadota</taxon>
        <taxon>Gammaproteobacteria</taxon>
        <taxon>Chromatiales</taxon>
        <taxon>Ectothiorhodospiraceae</taxon>
        <taxon>Alkalilimnicola</taxon>
    </lineage>
</organism>
<dbReference type="SUPFAM" id="SSF53850">
    <property type="entry name" value="Periplasmic binding protein-like II"/>
    <property type="match status" value="1"/>
</dbReference>
<dbReference type="NCBIfam" id="TIGR02122">
    <property type="entry name" value="TRAP_TAXI"/>
    <property type="match status" value="1"/>
</dbReference>
<dbReference type="PANTHER" id="PTHR42941:SF1">
    <property type="entry name" value="SLL1037 PROTEIN"/>
    <property type="match status" value="1"/>
</dbReference>
<keyword evidence="1" id="KW-0732">Signal</keyword>
<dbReference type="EMBL" id="CP000453">
    <property type="protein sequence ID" value="ABI56228.1"/>
    <property type="molecule type" value="Genomic_DNA"/>
</dbReference>
<protein>
    <submittedName>
        <fullName evidence="2">TRAP transporter solute receptor, TAXI family</fullName>
    </submittedName>
</protein>
<evidence type="ECO:0000313" key="2">
    <source>
        <dbReference type="EMBL" id="ABI56228.1"/>
    </source>
</evidence>
<dbReference type="eggNOG" id="COG2358">
    <property type="taxonomic scope" value="Bacteria"/>
</dbReference>
<dbReference type="Proteomes" id="UP000001962">
    <property type="component" value="Chromosome"/>
</dbReference>
<feature type="signal peptide" evidence="1">
    <location>
        <begin position="1"/>
        <end position="19"/>
    </location>
</feature>
<evidence type="ECO:0000256" key="1">
    <source>
        <dbReference type="SAM" id="SignalP"/>
    </source>
</evidence>
<dbReference type="OrthoDB" id="9776669at2"/>
<dbReference type="Gene3D" id="3.40.190.10">
    <property type="entry name" value="Periplasmic binding protein-like II"/>
    <property type="match status" value="2"/>
</dbReference>
<keyword evidence="3" id="KW-1185">Reference proteome</keyword>
<gene>
    <name evidence="2" type="ordered locus">Mlg_0874</name>
</gene>
<keyword evidence="2" id="KW-0675">Receptor</keyword>
<dbReference type="InterPro" id="IPR011852">
    <property type="entry name" value="TRAP_TAXI"/>
</dbReference>
<dbReference type="KEGG" id="aeh:Mlg_0874"/>
<dbReference type="PANTHER" id="PTHR42941">
    <property type="entry name" value="SLL1037 PROTEIN"/>
    <property type="match status" value="1"/>
</dbReference>
<name>Q0AAA9_ALKEH</name>
<dbReference type="RefSeq" id="WP_011628623.1">
    <property type="nucleotide sequence ID" value="NC_008340.1"/>
</dbReference>
<proteinExistence type="predicted"/>